<name>A0A9X1P121_9HYPH</name>
<gene>
    <name evidence="4" type="ORF">LZD57_07770</name>
</gene>
<dbReference type="SMART" id="SM00287">
    <property type="entry name" value="SH3b"/>
    <property type="match status" value="1"/>
</dbReference>
<evidence type="ECO:0000313" key="5">
    <source>
        <dbReference type="Proteomes" id="UP001139035"/>
    </source>
</evidence>
<dbReference type="AlphaFoldDB" id="A0A9X1P121"/>
<evidence type="ECO:0000256" key="2">
    <source>
        <dbReference type="SAM" id="SignalP"/>
    </source>
</evidence>
<protein>
    <submittedName>
        <fullName evidence="4">SH3 domain-containing protein</fullName>
    </submittedName>
</protein>
<evidence type="ECO:0000313" key="4">
    <source>
        <dbReference type="EMBL" id="MCE7027884.1"/>
    </source>
</evidence>
<dbReference type="InterPro" id="IPR003646">
    <property type="entry name" value="SH3-like_bac-type"/>
</dbReference>
<dbReference type="Proteomes" id="UP001139035">
    <property type="component" value="Unassembled WGS sequence"/>
</dbReference>
<comment type="caution">
    <text evidence="4">The sequence shown here is derived from an EMBL/GenBank/DDBJ whole genome shotgun (WGS) entry which is preliminary data.</text>
</comment>
<sequence length="242" mass="27466">MKKTLLAAAALASAVAVPAGSAYASEKAIATTNVNLRAGPSTDYPVVDVLVAGEGLRVFGCLQTRSWCDVRFRGQRGWISANYIALTGGNYSGRHDFDPYSAPVITFSIDSYWGDHYRSRNFYHNRDRFRGHRGPGRDRGDWGRDRHDRGDRHRGDRGRDYGDRDGRDDDRGRDFGDRDGRGGRGDFDRRRPDDRADFDRRGRGDDRRGDFFRRDRDGDDRGPRHDGGRRGDGPPRPLYRVD</sequence>
<accession>A0A9X1P121</accession>
<feature type="chain" id="PRO_5040908976" evidence="2">
    <location>
        <begin position="25"/>
        <end position="242"/>
    </location>
</feature>
<organism evidence="4 5">
    <name type="scientific">Jiella avicenniae</name>
    <dbReference type="NCBI Taxonomy" id="2907202"/>
    <lineage>
        <taxon>Bacteria</taxon>
        <taxon>Pseudomonadati</taxon>
        <taxon>Pseudomonadota</taxon>
        <taxon>Alphaproteobacteria</taxon>
        <taxon>Hyphomicrobiales</taxon>
        <taxon>Aurantimonadaceae</taxon>
        <taxon>Jiella</taxon>
    </lineage>
</organism>
<feature type="region of interest" description="Disordered" evidence="1">
    <location>
        <begin position="126"/>
        <end position="242"/>
    </location>
</feature>
<dbReference type="Gene3D" id="2.30.30.40">
    <property type="entry name" value="SH3 Domains"/>
    <property type="match status" value="1"/>
</dbReference>
<keyword evidence="2" id="KW-0732">Signal</keyword>
<keyword evidence="5" id="KW-1185">Reference proteome</keyword>
<dbReference type="PROSITE" id="PS51781">
    <property type="entry name" value="SH3B"/>
    <property type="match status" value="1"/>
</dbReference>
<reference evidence="4" key="1">
    <citation type="submission" date="2022-01" db="EMBL/GenBank/DDBJ databases">
        <title>Jiella avicenniae sp. nov., a novel endophytic bacterium isolated from bark of Avicennia marina.</title>
        <authorList>
            <person name="Tuo L."/>
        </authorList>
    </citation>
    <scope>NUCLEOTIDE SEQUENCE</scope>
    <source>
        <strain evidence="4">CBK1P-4</strain>
    </source>
</reference>
<evidence type="ECO:0000256" key="1">
    <source>
        <dbReference type="SAM" id="MobiDB-lite"/>
    </source>
</evidence>
<dbReference type="Pfam" id="PF08239">
    <property type="entry name" value="SH3_3"/>
    <property type="match status" value="1"/>
</dbReference>
<dbReference type="RefSeq" id="WP_233719051.1">
    <property type="nucleotide sequence ID" value="NZ_JAJUWU010000007.1"/>
</dbReference>
<proteinExistence type="predicted"/>
<feature type="compositionally biased region" description="Basic and acidic residues" evidence="1">
    <location>
        <begin position="135"/>
        <end position="242"/>
    </location>
</feature>
<feature type="domain" description="SH3b" evidence="3">
    <location>
        <begin position="24"/>
        <end position="88"/>
    </location>
</feature>
<dbReference type="EMBL" id="JAJUWU010000007">
    <property type="protein sequence ID" value="MCE7027884.1"/>
    <property type="molecule type" value="Genomic_DNA"/>
</dbReference>
<feature type="signal peptide" evidence="2">
    <location>
        <begin position="1"/>
        <end position="24"/>
    </location>
</feature>
<evidence type="ECO:0000259" key="3">
    <source>
        <dbReference type="PROSITE" id="PS51781"/>
    </source>
</evidence>